<accession>A0A382WBN8</accession>
<gene>
    <name evidence="1" type="ORF">METZ01_LOCUS409131</name>
</gene>
<proteinExistence type="predicted"/>
<reference evidence="1" key="1">
    <citation type="submission" date="2018-05" db="EMBL/GenBank/DDBJ databases">
        <authorList>
            <person name="Lanie J.A."/>
            <person name="Ng W.-L."/>
            <person name="Kazmierczak K.M."/>
            <person name="Andrzejewski T.M."/>
            <person name="Davidsen T.M."/>
            <person name="Wayne K.J."/>
            <person name="Tettelin H."/>
            <person name="Glass J.I."/>
            <person name="Rusch D."/>
            <person name="Podicherti R."/>
            <person name="Tsui H.-C.T."/>
            <person name="Winkler M.E."/>
        </authorList>
    </citation>
    <scope>NUCLEOTIDE SEQUENCE</scope>
</reference>
<organism evidence="1">
    <name type="scientific">marine metagenome</name>
    <dbReference type="NCBI Taxonomy" id="408172"/>
    <lineage>
        <taxon>unclassified sequences</taxon>
        <taxon>metagenomes</taxon>
        <taxon>ecological metagenomes</taxon>
    </lineage>
</organism>
<dbReference type="AlphaFoldDB" id="A0A382WBN8"/>
<dbReference type="EMBL" id="UINC01158632">
    <property type="protein sequence ID" value="SVD56277.1"/>
    <property type="molecule type" value="Genomic_DNA"/>
</dbReference>
<evidence type="ECO:0000313" key="1">
    <source>
        <dbReference type="EMBL" id="SVD56277.1"/>
    </source>
</evidence>
<protein>
    <submittedName>
        <fullName evidence="1">Uncharacterized protein</fullName>
    </submittedName>
</protein>
<name>A0A382WBN8_9ZZZZ</name>
<sequence length="33" mass="3916">MRTESQARLPPTLTRSRWVLRRLGERGRERGGH</sequence>